<organism evidence="1 2">
    <name type="scientific">Liparis tanakae</name>
    <name type="common">Tanaka's snailfish</name>
    <dbReference type="NCBI Taxonomy" id="230148"/>
    <lineage>
        <taxon>Eukaryota</taxon>
        <taxon>Metazoa</taxon>
        <taxon>Chordata</taxon>
        <taxon>Craniata</taxon>
        <taxon>Vertebrata</taxon>
        <taxon>Euteleostomi</taxon>
        <taxon>Actinopterygii</taxon>
        <taxon>Neopterygii</taxon>
        <taxon>Teleostei</taxon>
        <taxon>Neoteleostei</taxon>
        <taxon>Acanthomorphata</taxon>
        <taxon>Eupercaria</taxon>
        <taxon>Perciformes</taxon>
        <taxon>Cottioidei</taxon>
        <taxon>Cottales</taxon>
        <taxon>Liparidae</taxon>
        <taxon>Liparis</taxon>
    </lineage>
</organism>
<name>A0A4Z2J8K9_9TELE</name>
<gene>
    <name evidence="1" type="ORF">EYF80_003316</name>
</gene>
<evidence type="ECO:0000313" key="1">
    <source>
        <dbReference type="EMBL" id="TNN86546.1"/>
    </source>
</evidence>
<dbReference type="EMBL" id="SRLO01000015">
    <property type="protein sequence ID" value="TNN86546.1"/>
    <property type="molecule type" value="Genomic_DNA"/>
</dbReference>
<dbReference type="AlphaFoldDB" id="A0A4Z2J8K9"/>
<evidence type="ECO:0000313" key="2">
    <source>
        <dbReference type="Proteomes" id="UP000314294"/>
    </source>
</evidence>
<proteinExistence type="predicted"/>
<keyword evidence="2" id="KW-1185">Reference proteome</keyword>
<accession>A0A4Z2J8K9</accession>
<dbReference type="Proteomes" id="UP000314294">
    <property type="component" value="Unassembled WGS sequence"/>
</dbReference>
<protein>
    <submittedName>
        <fullName evidence="1">Uncharacterized protein</fullName>
    </submittedName>
</protein>
<sequence>MDPCSLLSGSFHTPAEALPVTSGQVKDLTGGSGSDLLVCPVARLRAVSTVPGQHKYHLGMEGGGKGRPSIICVPTDSDLPTDTSTAHKPLRFLGLHL</sequence>
<comment type="caution">
    <text evidence="1">The sequence shown here is derived from an EMBL/GenBank/DDBJ whole genome shotgun (WGS) entry which is preliminary data.</text>
</comment>
<reference evidence="1 2" key="1">
    <citation type="submission" date="2019-03" db="EMBL/GenBank/DDBJ databases">
        <title>First draft genome of Liparis tanakae, snailfish: a comprehensive survey of snailfish specific genes.</title>
        <authorList>
            <person name="Kim W."/>
            <person name="Song I."/>
            <person name="Jeong J.-H."/>
            <person name="Kim D."/>
            <person name="Kim S."/>
            <person name="Ryu S."/>
            <person name="Song J.Y."/>
            <person name="Lee S.K."/>
        </authorList>
    </citation>
    <scope>NUCLEOTIDE SEQUENCE [LARGE SCALE GENOMIC DNA]</scope>
    <source>
        <tissue evidence="1">Muscle</tissue>
    </source>
</reference>